<organism evidence="2 3">
    <name type="scientific">Paramecium sonneborni</name>
    <dbReference type="NCBI Taxonomy" id="65129"/>
    <lineage>
        <taxon>Eukaryota</taxon>
        <taxon>Sar</taxon>
        <taxon>Alveolata</taxon>
        <taxon>Ciliophora</taxon>
        <taxon>Intramacronucleata</taxon>
        <taxon>Oligohymenophorea</taxon>
        <taxon>Peniculida</taxon>
        <taxon>Parameciidae</taxon>
        <taxon>Paramecium</taxon>
    </lineage>
</organism>
<reference evidence="2" key="1">
    <citation type="submission" date="2021-01" db="EMBL/GenBank/DDBJ databases">
        <authorList>
            <consortium name="Genoscope - CEA"/>
            <person name="William W."/>
        </authorList>
    </citation>
    <scope>NUCLEOTIDE SEQUENCE</scope>
</reference>
<keyword evidence="1" id="KW-0175">Coiled coil</keyword>
<comment type="caution">
    <text evidence="2">The sequence shown here is derived from an EMBL/GenBank/DDBJ whole genome shotgun (WGS) entry which is preliminary data.</text>
</comment>
<dbReference type="Proteomes" id="UP000692954">
    <property type="component" value="Unassembled WGS sequence"/>
</dbReference>
<evidence type="ECO:0000313" key="2">
    <source>
        <dbReference type="EMBL" id="CAD8104828.1"/>
    </source>
</evidence>
<sequence>MSQNSFVFVNTKEEIAQKRVKSLKFQLKALNQKNNVLQQKIKSVNRVNLDNTKSPVSQLQENLHFDRRQVIELFKPIIAKEAIYIRNERYKKENSMIQSKMNEIQQKKIKVRQIEQFDADAIRRVAEFKEKRVTEIRQRNVKEMEMNRLSVQRKLENVQVLENEEKELMNMIQLAKLNSTQLQQRYNRAITSSEDSSVLPHIRNFSYNQRFESPFKNQTPNHFSQQFLDDCCSSQKKQSQFFPNRRKSKSTNKLINSNINEFNDTPQWKIDFKQYGNIDNKENLEIKRDSQRSSTQL</sequence>
<dbReference type="AlphaFoldDB" id="A0A8S1PQK2"/>
<proteinExistence type="predicted"/>
<feature type="coiled-coil region" evidence="1">
    <location>
        <begin position="151"/>
        <end position="178"/>
    </location>
</feature>
<evidence type="ECO:0000256" key="1">
    <source>
        <dbReference type="SAM" id="Coils"/>
    </source>
</evidence>
<accession>A0A8S1PQK2</accession>
<gene>
    <name evidence="2" type="ORF">PSON_ATCC_30995.1.T0830040</name>
</gene>
<keyword evidence="3" id="KW-1185">Reference proteome</keyword>
<name>A0A8S1PQK2_9CILI</name>
<protein>
    <submittedName>
        <fullName evidence="2">Uncharacterized protein</fullName>
    </submittedName>
</protein>
<evidence type="ECO:0000313" key="3">
    <source>
        <dbReference type="Proteomes" id="UP000692954"/>
    </source>
</evidence>
<feature type="coiled-coil region" evidence="1">
    <location>
        <begin position="13"/>
        <end position="47"/>
    </location>
</feature>
<dbReference type="EMBL" id="CAJJDN010000083">
    <property type="protein sequence ID" value="CAD8104828.1"/>
    <property type="molecule type" value="Genomic_DNA"/>
</dbReference>
<dbReference type="OrthoDB" id="294815at2759"/>